<keyword evidence="2" id="KW-1185">Reference proteome</keyword>
<dbReference type="Gene3D" id="2.40.10.270">
    <property type="entry name" value="Bacteriophage SPP1 head-tail adaptor protein"/>
    <property type="match status" value="1"/>
</dbReference>
<comment type="caution">
    <text evidence="1">The sequence shown here is derived from an EMBL/GenBank/DDBJ whole genome shotgun (WGS) entry which is preliminary data.</text>
</comment>
<accession>A0A3P3DSW5</accession>
<reference evidence="1 2" key="1">
    <citation type="submission" date="2018-11" db="EMBL/GenBank/DDBJ databases">
        <title>Gemmobacter sp. nov., YIM 102744-1 draft genome.</title>
        <authorList>
            <person name="Li G."/>
            <person name="Jiang Y."/>
        </authorList>
    </citation>
    <scope>NUCLEOTIDE SEQUENCE [LARGE SCALE GENOMIC DNA]</scope>
    <source>
        <strain evidence="1 2">YIM 102744-1</strain>
    </source>
</reference>
<organism evidence="1 2">
    <name type="scientific">Falsigemmobacter faecalis</name>
    <dbReference type="NCBI Taxonomy" id="2488730"/>
    <lineage>
        <taxon>Bacteria</taxon>
        <taxon>Pseudomonadati</taxon>
        <taxon>Pseudomonadota</taxon>
        <taxon>Alphaproteobacteria</taxon>
        <taxon>Rhodobacterales</taxon>
        <taxon>Paracoccaceae</taxon>
        <taxon>Falsigemmobacter</taxon>
    </lineage>
</organism>
<dbReference type="EMBL" id="RRAZ01000004">
    <property type="protein sequence ID" value="RRH77319.1"/>
    <property type="molecule type" value="Genomic_DNA"/>
</dbReference>
<evidence type="ECO:0000313" key="1">
    <source>
        <dbReference type="EMBL" id="RRH77319.1"/>
    </source>
</evidence>
<proteinExistence type="predicted"/>
<name>A0A3P3DSW5_9RHOB</name>
<evidence type="ECO:0000313" key="2">
    <source>
        <dbReference type="Proteomes" id="UP000282125"/>
    </source>
</evidence>
<dbReference type="Proteomes" id="UP000282125">
    <property type="component" value="Unassembled WGS sequence"/>
</dbReference>
<dbReference type="InterPro" id="IPR038666">
    <property type="entry name" value="SSP1_head-tail_sf"/>
</dbReference>
<dbReference type="InterPro" id="IPR008767">
    <property type="entry name" value="Phage_SPP1_head-tail_adaptor"/>
</dbReference>
<protein>
    <submittedName>
        <fullName evidence="1">Head-tail adaptor protein</fullName>
    </submittedName>
</protein>
<dbReference type="OrthoDB" id="7570189at2"/>
<sequence length="112" mass="12087">MRAPRLSRRLALEELRLTPDGAGGLGRLWEGLGYLWAEITPSGGRLEPGEGAARGEIPARILTRAALPGSPQRPAPGQRFREGGRVWSILAVAEAGSDPRYLISHVKEEVPL</sequence>
<dbReference type="AlphaFoldDB" id="A0A3P3DSW5"/>
<gene>
    <name evidence="1" type="ORF">EG244_03755</name>
</gene>
<dbReference type="Pfam" id="PF05521">
    <property type="entry name" value="Phage_HCP"/>
    <property type="match status" value="1"/>
</dbReference>